<feature type="domain" description="Bifunctional inhibitor/plant lipid transfer protein/seed storage helical" evidence="2">
    <location>
        <begin position="48"/>
        <end position="130"/>
    </location>
</feature>
<dbReference type="Proteomes" id="UP000019116">
    <property type="component" value="Chromosome 5A"/>
</dbReference>
<keyword evidence="4" id="KW-1185">Reference proteome</keyword>
<dbReference type="InterPro" id="IPR036312">
    <property type="entry name" value="Bifun_inhib/LTP/seed_sf"/>
</dbReference>
<evidence type="ECO:0000256" key="1">
    <source>
        <dbReference type="SAM" id="SignalP"/>
    </source>
</evidence>
<dbReference type="InterPro" id="IPR051636">
    <property type="entry name" value="Plant_LTP/defense-related"/>
</dbReference>
<evidence type="ECO:0000313" key="3">
    <source>
        <dbReference type="EnsemblPlants" id="TraesCS5A02G342700.1.cds1"/>
    </source>
</evidence>
<dbReference type="InterPro" id="IPR027923">
    <property type="entry name" value="Hydrophob_seed_dom"/>
</dbReference>
<dbReference type="SMR" id="A0A3B6KKF4"/>
<organism evidence="3">
    <name type="scientific">Triticum aestivum</name>
    <name type="common">Wheat</name>
    <dbReference type="NCBI Taxonomy" id="4565"/>
    <lineage>
        <taxon>Eukaryota</taxon>
        <taxon>Viridiplantae</taxon>
        <taxon>Streptophyta</taxon>
        <taxon>Embryophyta</taxon>
        <taxon>Tracheophyta</taxon>
        <taxon>Spermatophyta</taxon>
        <taxon>Magnoliopsida</taxon>
        <taxon>Liliopsida</taxon>
        <taxon>Poales</taxon>
        <taxon>Poaceae</taxon>
        <taxon>BOP clade</taxon>
        <taxon>Pooideae</taxon>
        <taxon>Triticodae</taxon>
        <taxon>Triticeae</taxon>
        <taxon>Triticinae</taxon>
        <taxon>Triticum</taxon>
    </lineage>
</organism>
<dbReference type="PANTHER" id="PTHR31731">
    <property type="match status" value="1"/>
</dbReference>
<sequence length="132" mass="13803">MALTKVALFLALNLGLISIVHGNPPMVPTPPLVPTPPIAPTPSNGGSCPINPLKITVCSNVLLLLKLRINVPETEQCCPLLSGLADLDAAVCVCTAIKANLLGLIDIDIPVDLTLLLNHCNKTYPSSFTCSP</sequence>
<dbReference type="OMA" id="PLKIIVC"/>
<dbReference type="Gramene" id="TraesCAD_scaffold_008215_01G001100.1">
    <property type="protein sequence ID" value="TraesCAD_scaffold_008215_01G001100.1"/>
    <property type="gene ID" value="TraesCAD_scaffold_008215_01G001100"/>
</dbReference>
<protein>
    <recommendedName>
        <fullName evidence="2">Bifunctional inhibitor/plant lipid transfer protein/seed storage helical domain-containing protein</fullName>
    </recommendedName>
</protein>
<keyword evidence="1" id="KW-0732">Signal</keyword>
<name>A0A3B6KKF4_WHEAT</name>
<dbReference type="Gramene" id="TraesCS5A02G342700.1">
    <property type="protein sequence ID" value="TraesCS5A02G342700.1.cds1"/>
    <property type="gene ID" value="TraesCS5A02G342700"/>
</dbReference>
<reference evidence="3" key="2">
    <citation type="submission" date="2018-10" db="UniProtKB">
        <authorList>
            <consortium name="EnsemblPlants"/>
        </authorList>
    </citation>
    <scope>IDENTIFICATION</scope>
</reference>
<feature type="chain" id="PRO_5043176638" description="Bifunctional inhibitor/plant lipid transfer protein/seed storage helical domain-containing protein" evidence="1">
    <location>
        <begin position="23"/>
        <end position="132"/>
    </location>
</feature>
<dbReference type="OrthoDB" id="648810at2759"/>
<dbReference type="InterPro" id="IPR016140">
    <property type="entry name" value="Bifunc_inhib/LTP/seed_store"/>
</dbReference>
<reference evidence="3" key="1">
    <citation type="submission" date="2018-08" db="EMBL/GenBank/DDBJ databases">
        <authorList>
            <person name="Rossello M."/>
        </authorList>
    </citation>
    <scope>NUCLEOTIDE SEQUENCE [LARGE SCALE GENOMIC DNA]</scope>
    <source>
        <strain evidence="3">cv. Chinese Spring</strain>
    </source>
</reference>
<dbReference type="AlphaFoldDB" id="A0A3B6KKF4"/>
<dbReference type="EnsemblPlants" id="TraesCS5A02G342700.1">
    <property type="protein sequence ID" value="TraesCS5A02G342700.1.cds1"/>
    <property type="gene ID" value="TraesCS5A02G342700"/>
</dbReference>
<dbReference type="Pfam" id="PF14547">
    <property type="entry name" value="Hydrophob_seed"/>
    <property type="match status" value="1"/>
</dbReference>
<dbReference type="CDD" id="cd01958">
    <property type="entry name" value="HPS_like"/>
    <property type="match status" value="1"/>
</dbReference>
<proteinExistence type="predicted"/>
<evidence type="ECO:0000313" key="4">
    <source>
        <dbReference type="Proteomes" id="UP000019116"/>
    </source>
</evidence>
<dbReference type="SUPFAM" id="SSF47699">
    <property type="entry name" value="Bifunctional inhibitor/lipid-transfer protein/seed storage 2S albumin"/>
    <property type="match status" value="1"/>
</dbReference>
<dbReference type="Gene3D" id="1.10.110.10">
    <property type="entry name" value="Plant lipid-transfer and hydrophobic proteins"/>
    <property type="match status" value="1"/>
</dbReference>
<dbReference type="Gramene" id="TraesLDM5A03G02715460.1">
    <property type="protein sequence ID" value="TraesLDM5A03G02715460.1.CDS1"/>
    <property type="gene ID" value="TraesLDM5A03G02715460"/>
</dbReference>
<dbReference type="SMART" id="SM00499">
    <property type="entry name" value="AAI"/>
    <property type="match status" value="1"/>
</dbReference>
<dbReference type="Gramene" id="TraesPARA_EIv1.0_1548570.1">
    <property type="protein sequence ID" value="TraesPARA_EIv1.0_1548570.1.CDS1"/>
    <property type="gene ID" value="TraesPARA_EIv1.0_1548570"/>
</dbReference>
<accession>A0A3B6KKF4</accession>
<dbReference type="Gramene" id="TraesCS5A03G0822700.1">
    <property type="protein sequence ID" value="TraesCS5A03G0822700.1.CDS1"/>
    <property type="gene ID" value="TraesCS5A03G0822700"/>
</dbReference>
<dbReference type="STRING" id="4565.A0A3B6KKF4"/>
<evidence type="ECO:0000259" key="2">
    <source>
        <dbReference type="SMART" id="SM00499"/>
    </source>
</evidence>
<feature type="signal peptide" evidence="1">
    <location>
        <begin position="1"/>
        <end position="22"/>
    </location>
</feature>